<evidence type="ECO:0000313" key="15">
    <source>
        <dbReference type="Proteomes" id="UP001248536"/>
    </source>
</evidence>
<feature type="binding site" evidence="9">
    <location>
        <position position="270"/>
    </location>
    <ligand>
        <name>substrate</name>
    </ligand>
</feature>
<dbReference type="NCBIfam" id="TIGR03026">
    <property type="entry name" value="NDP-sugDHase"/>
    <property type="match status" value="1"/>
</dbReference>
<feature type="active site" description="Nucleophile" evidence="8">
    <location>
        <position position="273"/>
    </location>
</feature>
<comment type="similarity">
    <text evidence="2 7">Belongs to the UDP-glucose/GDP-mannose dehydrogenase family.</text>
</comment>
<dbReference type="InterPro" id="IPR014026">
    <property type="entry name" value="UDP-Glc/GDP-Man_DH_dimer"/>
</dbReference>
<dbReference type="Gene3D" id="3.40.50.720">
    <property type="entry name" value="NAD(P)-binding Rossmann-like Domain"/>
    <property type="match status" value="2"/>
</dbReference>
<reference evidence="13 15" key="3">
    <citation type="submission" date="2022-06" db="EMBL/GenBank/DDBJ databases">
        <title>Haloarcula sp. a new haloarchaeum isolate from saline soil.</title>
        <authorList>
            <person name="Strakova D."/>
            <person name="Galisteo C."/>
            <person name="Sanchez-Porro C."/>
            <person name="Ventosa A."/>
        </authorList>
    </citation>
    <scope>NUCLEOTIDE SEQUENCE [LARGE SCALE GENOMIC DNA]</scope>
    <source>
        <strain evidence="13 15">JCM 15760</strain>
    </source>
</reference>
<keyword evidence="4 7" id="KW-0560">Oxidoreductase</keyword>
<feature type="binding site" evidence="9">
    <location>
        <position position="332"/>
    </location>
    <ligand>
        <name>substrate</name>
    </ligand>
</feature>
<evidence type="ECO:0000313" key="14">
    <source>
        <dbReference type="Proteomes" id="UP000656367"/>
    </source>
</evidence>
<evidence type="ECO:0000256" key="10">
    <source>
        <dbReference type="PIRSR" id="PIRSR500134-3"/>
    </source>
</evidence>
<dbReference type="EMBL" id="BMON01000001">
    <property type="protein sequence ID" value="GGM33285.1"/>
    <property type="molecule type" value="Genomic_DNA"/>
</dbReference>
<feature type="binding site" evidence="10">
    <location>
        <position position="126"/>
    </location>
    <ligand>
        <name>NAD(+)</name>
        <dbReference type="ChEBI" id="CHEBI:57540"/>
    </ligand>
</feature>
<name>A0A830FS17_HALAR</name>
<keyword evidence="5 7" id="KW-0520">NAD</keyword>
<comment type="pathway">
    <text evidence="1">Nucleotide-sugar biosynthesis; UDP-alpha-D-glucuronate biosynthesis; UDP-alpha-D-glucuronate from UDP-alpha-D-glucose: step 1/1.</text>
</comment>
<dbReference type="InterPro" id="IPR028357">
    <property type="entry name" value="UDPglc_DH_bac"/>
</dbReference>
<dbReference type="Proteomes" id="UP001248536">
    <property type="component" value="Unassembled WGS sequence"/>
</dbReference>
<dbReference type="InterPro" id="IPR008927">
    <property type="entry name" value="6-PGluconate_DH-like_C_sf"/>
</dbReference>
<dbReference type="GO" id="GO:0003979">
    <property type="term" value="F:UDP-glucose 6-dehydrogenase activity"/>
    <property type="evidence" value="ECO:0007669"/>
    <property type="project" value="UniProtKB-EC"/>
</dbReference>
<dbReference type="EC" id="1.1.1.22" evidence="3 7"/>
<dbReference type="AlphaFoldDB" id="A0A830FS17"/>
<dbReference type="SUPFAM" id="SSF52413">
    <property type="entry name" value="UDP-glucose/GDP-mannose dehydrogenase C-terminal domain"/>
    <property type="match status" value="1"/>
</dbReference>
<reference evidence="12" key="1">
    <citation type="journal article" date="2014" name="Int. J. Syst. Evol. Microbiol.">
        <title>Complete genome sequence of Corynebacterium casei LMG S-19264T (=DSM 44701T), isolated from a smear-ripened cheese.</title>
        <authorList>
            <consortium name="US DOE Joint Genome Institute (JGI-PGF)"/>
            <person name="Walter F."/>
            <person name="Albersmeier A."/>
            <person name="Kalinowski J."/>
            <person name="Ruckert C."/>
        </authorList>
    </citation>
    <scope>NUCLEOTIDE SEQUENCE</scope>
    <source>
        <strain evidence="12">JCM 15759</strain>
    </source>
</reference>
<dbReference type="InterPro" id="IPR017476">
    <property type="entry name" value="UDP-Glc/GDP-Man"/>
</dbReference>
<dbReference type="UniPathway" id="UPA00038">
    <property type="reaction ID" value="UER00491"/>
</dbReference>
<dbReference type="SMART" id="SM00984">
    <property type="entry name" value="UDPG_MGDP_dh_C"/>
    <property type="match status" value="1"/>
</dbReference>
<dbReference type="InterPro" id="IPR036220">
    <property type="entry name" value="UDP-Glc/GDP-Man_DH_C_sf"/>
</dbReference>
<dbReference type="SUPFAM" id="SSF48179">
    <property type="entry name" value="6-phosphogluconate dehydrogenase C-terminal domain-like"/>
    <property type="match status" value="1"/>
</dbReference>
<dbReference type="EMBL" id="JAMQCP010000001">
    <property type="protein sequence ID" value="MDS0252319.1"/>
    <property type="molecule type" value="Genomic_DNA"/>
</dbReference>
<dbReference type="InterPro" id="IPR001732">
    <property type="entry name" value="UDP-Glc/GDP-Man_DH_N"/>
</dbReference>
<evidence type="ECO:0000256" key="6">
    <source>
        <dbReference type="ARBA" id="ARBA00047473"/>
    </source>
</evidence>
<keyword evidence="15" id="KW-1185">Reference proteome</keyword>
<evidence type="ECO:0000256" key="1">
    <source>
        <dbReference type="ARBA" id="ARBA00004701"/>
    </source>
</evidence>
<dbReference type="PIRSF" id="PIRSF500134">
    <property type="entry name" value="UDPglc_DH_bac"/>
    <property type="match status" value="1"/>
</dbReference>
<dbReference type="GO" id="GO:0006065">
    <property type="term" value="P:UDP-glucuronate biosynthetic process"/>
    <property type="evidence" value="ECO:0007669"/>
    <property type="project" value="UniProtKB-UniPathway"/>
</dbReference>
<evidence type="ECO:0000256" key="8">
    <source>
        <dbReference type="PIRSR" id="PIRSR500134-1"/>
    </source>
</evidence>
<sequence>MNVSIVGSGYVGTTVAACLADLGHEVVTIDIDEDIVDAINDGESPIHEPGLDELVAEHGGGRLRASTDYEEILDTELTMLALPTPSNDDGSIDLQFMEAGAASVGEALAGAENAAADPHLVVTKSTVVPNTTEDRLAPRIADAGLERGTDFLVASNPEFQREGTAVADFLNPDKLVFGTDDDRATALLHDLYAPLREAVDGDVPVVETGIAEAEMIKYANNTFLATKVSLINDIGNICKEFGVDAYEVADAIGLDDRIGEQFLRSGVGWGGSCFPKDTDAIIAAAREQGYDPAVLSAAVELNDAQPERLLALLDDHVDVSGKRVAVLGLAFKPGTDDIRNTRAVPVIEGLQERGADIVAYDPVATENMRERYPDIQYADSAATALEGASGAVVVTDWDEFAALDAEFDDMADPVVVDGRRIIERRDGITYEGLTW</sequence>
<feature type="binding site" evidence="9">
    <location>
        <begin position="159"/>
        <end position="162"/>
    </location>
    <ligand>
        <name>substrate</name>
    </ligand>
</feature>
<evidence type="ECO:0000256" key="9">
    <source>
        <dbReference type="PIRSR" id="PIRSR500134-2"/>
    </source>
</evidence>
<evidence type="ECO:0000256" key="4">
    <source>
        <dbReference type="ARBA" id="ARBA00023002"/>
    </source>
</evidence>
<dbReference type="GO" id="GO:0000271">
    <property type="term" value="P:polysaccharide biosynthetic process"/>
    <property type="evidence" value="ECO:0007669"/>
    <property type="project" value="InterPro"/>
</dbReference>
<evidence type="ECO:0000256" key="3">
    <source>
        <dbReference type="ARBA" id="ARBA00012954"/>
    </source>
</evidence>
<dbReference type="PANTHER" id="PTHR43750">
    <property type="entry name" value="UDP-GLUCOSE 6-DEHYDROGENASE TUAD"/>
    <property type="match status" value="1"/>
</dbReference>
<feature type="domain" description="UDP-glucose/GDP-mannose dehydrogenase C-terminal" evidence="11">
    <location>
        <begin position="325"/>
        <end position="424"/>
    </location>
</feature>
<evidence type="ECO:0000313" key="12">
    <source>
        <dbReference type="EMBL" id="GGM33285.1"/>
    </source>
</evidence>
<dbReference type="RefSeq" id="WP_005536116.1">
    <property type="nucleotide sequence ID" value="NZ_BAABDY010000003.1"/>
</dbReference>
<comment type="caution">
    <text evidence="12">The sequence shown here is derived from an EMBL/GenBank/DDBJ whole genome shotgun (WGS) entry which is preliminary data.</text>
</comment>
<evidence type="ECO:0000256" key="5">
    <source>
        <dbReference type="ARBA" id="ARBA00023027"/>
    </source>
</evidence>
<feature type="binding site" evidence="10">
    <location>
        <position position="84"/>
    </location>
    <ligand>
        <name>NAD(+)</name>
        <dbReference type="ChEBI" id="CHEBI:57540"/>
    </ligand>
</feature>
<evidence type="ECO:0000256" key="7">
    <source>
        <dbReference type="PIRNR" id="PIRNR000124"/>
    </source>
</evidence>
<dbReference type="GO" id="GO:0051287">
    <property type="term" value="F:NAD binding"/>
    <property type="evidence" value="ECO:0007669"/>
    <property type="project" value="InterPro"/>
</dbReference>
<feature type="binding site" evidence="10">
    <location>
        <position position="339"/>
    </location>
    <ligand>
        <name>NAD(+)</name>
        <dbReference type="ChEBI" id="CHEBI:57540"/>
    </ligand>
</feature>
<dbReference type="InterPro" id="IPR036291">
    <property type="entry name" value="NAD(P)-bd_dom_sf"/>
</dbReference>
<protein>
    <recommendedName>
        <fullName evidence="3 7">UDP-glucose 6-dehydrogenase</fullName>
        <ecNumber evidence="3 7">1.1.1.22</ecNumber>
    </recommendedName>
</protein>
<reference evidence="12" key="2">
    <citation type="submission" date="2020-09" db="EMBL/GenBank/DDBJ databases">
        <authorList>
            <person name="Sun Q."/>
            <person name="Ohkuma M."/>
        </authorList>
    </citation>
    <scope>NUCLEOTIDE SEQUENCE</scope>
    <source>
        <strain evidence="12">JCM 15759</strain>
    </source>
</reference>
<proteinExistence type="inferred from homology"/>
<feature type="binding site" evidence="9">
    <location>
        <position position="217"/>
    </location>
    <ligand>
        <name>substrate</name>
    </ligand>
</feature>
<dbReference type="Pfam" id="PF03720">
    <property type="entry name" value="UDPG_MGDP_dh_C"/>
    <property type="match status" value="1"/>
</dbReference>
<dbReference type="InterPro" id="IPR054886">
    <property type="entry name" value="UDPGDh_AglM"/>
</dbReference>
<feature type="binding site" evidence="10">
    <location>
        <position position="30"/>
    </location>
    <ligand>
        <name>NAD(+)</name>
        <dbReference type="ChEBI" id="CHEBI:57540"/>
    </ligand>
</feature>
<feature type="binding site" evidence="9">
    <location>
        <begin position="262"/>
        <end position="266"/>
    </location>
    <ligand>
        <name>substrate</name>
    </ligand>
</feature>
<organism evidence="12 14">
    <name type="scientific">Haloarcula argentinensis</name>
    <dbReference type="NCBI Taxonomy" id="43776"/>
    <lineage>
        <taxon>Archaea</taxon>
        <taxon>Methanobacteriati</taxon>
        <taxon>Methanobacteriota</taxon>
        <taxon>Stenosarchaea group</taxon>
        <taxon>Halobacteria</taxon>
        <taxon>Halobacteriales</taxon>
        <taxon>Haloarculaceae</taxon>
        <taxon>Haloarcula</taxon>
    </lineage>
</organism>
<dbReference type="PANTHER" id="PTHR43750:SF3">
    <property type="entry name" value="UDP-GLUCOSE 6-DEHYDROGENASE TUAD"/>
    <property type="match status" value="1"/>
</dbReference>
<dbReference type="OrthoDB" id="59839at2157"/>
<dbReference type="Gene3D" id="1.20.5.100">
    <property type="entry name" value="Cytochrome c1, transmembrane anchor, C-terminal"/>
    <property type="match status" value="1"/>
</dbReference>
<evidence type="ECO:0000313" key="13">
    <source>
        <dbReference type="EMBL" id="MDS0252319.1"/>
    </source>
</evidence>
<gene>
    <name evidence="12" type="ORF">GCM10009006_13490</name>
    <name evidence="13" type="ORF">NC662_01160</name>
</gene>
<evidence type="ECO:0000256" key="2">
    <source>
        <dbReference type="ARBA" id="ARBA00006601"/>
    </source>
</evidence>
<accession>A0A830FS17</accession>
<dbReference type="Pfam" id="PF03721">
    <property type="entry name" value="UDPG_MGDP_dh_N"/>
    <property type="match status" value="1"/>
</dbReference>
<feature type="binding site" evidence="10">
    <location>
        <position position="162"/>
    </location>
    <ligand>
        <name>NAD(+)</name>
        <dbReference type="ChEBI" id="CHEBI:57540"/>
    </ligand>
</feature>
<dbReference type="PIRSF" id="PIRSF000124">
    <property type="entry name" value="UDPglc_GDPman_dh"/>
    <property type="match status" value="1"/>
</dbReference>
<evidence type="ECO:0000259" key="11">
    <source>
        <dbReference type="SMART" id="SM00984"/>
    </source>
</evidence>
<dbReference type="NCBIfam" id="NF041297">
    <property type="entry name" value="UDPGDh_AglM"/>
    <property type="match status" value="1"/>
</dbReference>
<dbReference type="Pfam" id="PF00984">
    <property type="entry name" value="UDPG_MGDP_dh"/>
    <property type="match status" value="1"/>
</dbReference>
<comment type="catalytic activity">
    <reaction evidence="6 7">
        <text>UDP-alpha-D-glucose + 2 NAD(+) + H2O = UDP-alpha-D-glucuronate + 2 NADH + 3 H(+)</text>
        <dbReference type="Rhea" id="RHEA:23596"/>
        <dbReference type="ChEBI" id="CHEBI:15377"/>
        <dbReference type="ChEBI" id="CHEBI:15378"/>
        <dbReference type="ChEBI" id="CHEBI:57540"/>
        <dbReference type="ChEBI" id="CHEBI:57945"/>
        <dbReference type="ChEBI" id="CHEBI:58052"/>
        <dbReference type="ChEBI" id="CHEBI:58885"/>
        <dbReference type="EC" id="1.1.1.22"/>
    </reaction>
</comment>
<dbReference type="InterPro" id="IPR014027">
    <property type="entry name" value="UDP-Glc/GDP-Man_DH_C"/>
</dbReference>
<feature type="binding site" evidence="10">
    <location>
        <position position="276"/>
    </location>
    <ligand>
        <name>NAD(+)</name>
        <dbReference type="ChEBI" id="CHEBI:57540"/>
    </ligand>
</feature>
<dbReference type="SUPFAM" id="SSF51735">
    <property type="entry name" value="NAD(P)-binding Rossmann-fold domains"/>
    <property type="match status" value="1"/>
</dbReference>
<dbReference type="Proteomes" id="UP000656367">
    <property type="component" value="Unassembled WGS sequence"/>
</dbReference>